<dbReference type="InterPro" id="IPR029044">
    <property type="entry name" value="Nucleotide-diphossugar_trans"/>
</dbReference>
<dbReference type="Pfam" id="PF12804">
    <property type="entry name" value="NTP_transf_3"/>
    <property type="match status" value="1"/>
</dbReference>
<keyword evidence="5" id="KW-0670">Pyruvate</keyword>
<dbReference type="InterPro" id="IPR025877">
    <property type="entry name" value="MobA-like_NTP_Trfase"/>
</dbReference>
<dbReference type="AlphaFoldDB" id="A0A7X2NJ29"/>
<evidence type="ECO:0000256" key="1">
    <source>
        <dbReference type="ARBA" id="ARBA00023235"/>
    </source>
</evidence>
<dbReference type="SUPFAM" id="SSF53448">
    <property type="entry name" value="Nucleotide-diphospho-sugar transferases"/>
    <property type="match status" value="1"/>
</dbReference>
<dbReference type="Proteomes" id="UP000429958">
    <property type="component" value="Unassembled WGS sequence"/>
</dbReference>
<reference evidence="5 6" key="1">
    <citation type="submission" date="2019-08" db="EMBL/GenBank/DDBJ databases">
        <title>In-depth cultivation of the pig gut microbiome towards novel bacterial diversity and tailored functional studies.</title>
        <authorList>
            <person name="Wylensek D."/>
            <person name="Hitch T.C.A."/>
            <person name="Clavel T."/>
        </authorList>
    </citation>
    <scope>NUCLEOTIDE SEQUENCE [LARGE SCALE GENOMIC DNA]</scope>
    <source>
        <strain evidence="5 6">WCA-389-WT-23D1</strain>
    </source>
</reference>
<dbReference type="NCBIfam" id="TIGR02320">
    <property type="entry name" value="PEP_mutase"/>
    <property type="match status" value="1"/>
</dbReference>
<sequence length="530" mass="58885">MNKAKRFRELLNADRHFFLMEAHDGLSAQIVEETGFPAIWASGLSITASLGVRDNNEISYTQLLDVLEYMNDACSLPILVDGDTGYGNFNNACRLLQKLEKMGIAAVCIEDKKFPKTNSFLETKLDALAEPLEFAGKLRAMKATQTTPDFSVVARLESLIVGAGVEDAVKRAKLYLEAGADAILVHSKRPNSKDIDDFLTAFPVDVPIFIVPTKYYTVPVSHFIKDKRIRGIIWANHNVRACVTAMQEISKKIYKDGSIANVEGSIASVSELFRLQKNEEYLEMEKKYLPMYPNLSAVILAAGGPGSLDFHKPKALLTINGKQILDHQLNVLRSVGVSNISIVRGYKKEEIQAEDLALIDNDKWNTTNAAYSLSLAASTKEQPYLVLYGDVFFKRYLLRSILDYAEERSSADVILVCVKEDYIDAGYSLKLNKKLDVFGDDSELSVVEVCTGRETGKDECVVYFSGLLLIHNYSAVKELLSGEDAERLHTSDFMRRALDTGLTLAVIMSSREAIVDINSLNDLMKAGEIL</sequence>
<dbReference type="InterPro" id="IPR040442">
    <property type="entry name" value="Pyrv_kinase-like_dom_sf"/>
</dbReference>
<dbReference type="CDD" id="cd00377">
    <property type="entry name" value="ICL_PEPM"/>
    <property type="match status" value="1"/>
</dbReference>
<keyword evidence="1 5" id="KW-0413">Isomerase</keyword>
<evidence type="ECO:0000256" key="2">
    <source>
        <dbReference type="ARBA" id="ARBA00024063"/>
    </source>
</evidence>
<evidence type="ECO:0000259" key="4">
    <source>
        <dbReference type="Pfam" id="PF12804"/>
    </source>
</evidence>
<accession>A0A7X2NJ29</accession>
<dbReference type="Pfam" id="PF13714">
    <property type="entry name" value="PEP_mutase"/>
    <property type="match status" value="1"/>
</dbReference>
<dbReference type="Gene3D" id="3.90.550.10">
    <property type="entry name" value="Spore Coat Polysaccharide Biosynthesis Protein SpsA, Chain A"/>
    <property type="match status" value="1"/>
</dbReference>
<dbReference type="InterPro" id="IPR015813">
    <property type="entry name" value="Pyrv/PenolPyrv_kinase-like_dom"/>
</dbReference>
<feature type="domain" description="MobA-like NTP transferase" evidence="4">
    <location>
        <begin position="297"/>
        <end position="420"/>
    </location>
</feature>
<dbReference type="Gene3D" id="3.20.20.60">
    <property type="entry name" value="Phosphoenolpyruvate-binding domains"/>
    <property type="match status" value="1"/>
</dbReference>
<dbReference type="EC" id="5.4.2.9" evidence="2"/>
<organism evidence="5 6">
    <name type="scientific">Clostridium porci</name>
    <dbReference type="NCBI Taxonomy" id="2605778"/>
    <lineage>
        <taxon>Bacteria</taxon>
        <taxon>Bacillati</taxon>
        <taxon>Bacillota</taxon>
        <taxon>Clostridia</taxon>
        <taxon>Eubacteriales</taxon>
        <taxon>Clostridiaceae</taxon>
        <taxon>Clostridium</taxon>
    </lineage>
</organism>
<protein>
    <recommendedName>
        <fullName evidence="2">phosphoenolpyruvate mutase</fullName>
        <ecNumber evidence="2">5.4.2.9</ecNumber>
    </recommendedName>
</protein>
<dbReference type="SUPFAM" id="SSF51621">
    <property type="entry name" value="Phosphoenolpyruvate/pyruvate domain"/>
    <property type="match status" value="1"/>
</dbReference>
<dbReference type="InterPro" id="IPR012698">
    <property type="entry name" value="PEnolPyrv_PMutase_core"/>
</dbReference>
<dbReference type="PANTHER" id="PTHR42905">
    <property type="entry name" value="PHOSPHOENOLPYRUVATE CARBOXYLASE"/>
    <property type="match status" value="1"/>
</dbReference>
<name>A0A7X2NJ29_9CLOT</name>
<evidence type="ECO:0000313" key="6">
    <source>
        <dbReference type="Proteomes" id="UP000429958"/>
    </source>
</evidence>
<dbReference type="PANTHER" id="PTHR42905:SF7">
    <property type="entry name" value="PHOSPHOENOLPYRUVATE PHOSPHOMUTASE"/>
    <property type="match status" value="1"/>
</dbReference>
<keyword evidence="6" id="KW-1185">Reference proteome</keyword>
<proteinExistence type="inferred from homology"/>
<comment type="caution">
    <text evidence="5">The sequence shown here is derived from an EMBL/GenBank/DDBJ whole genome shotgun (WGS) entry which is preliminary data.</text>
</comment>
<evidence type="ECO:0000313" key="5">
    <source>
        <dbReference type="EMBL" id="MSS35757.1"/>
    </source>
</evidence>
<dbReference type="InterPro" id="IPR039556">
    <property type="entry name" value="ICL/PEPM"/>
</dbReference>
<comment type="similarity">
    <text evidence="3">Belongs to the isocitrate lyase/PEP mutase superfamily. PEP mutase family.</text>
</comment>
<dbReference type="RefSeq" id="WP_154471165.1">
    <property type="nucleotide sequence ID" value="NZ_DBEWUL010000057.1"/>
</dbReference>
<evidence type="ECO:0000256" key="3">
    <source>
        <dbReference type="ARBA" id="ARBA00038455"/>
    </source>
</evidence>
<gene>
    <name evidence="5" type="primary">aepX</name>
    <name evidence="5" type="ORF">FYJ39_03960</name>
</gene>
<dbReference type="GO" id="GO:0050188">
    <property type="term" value="F:phosphoenolpyruvate mutase activity"/>
    <property type="evidence" value="ECO:0007669"/>
    <property type="project" value="UniProtKB-EC"/>
</dbReference>
<dbReference type="EMBL" id="VUMD01000003">
    <property type="protein sequence ID" value="MSS35757.1"/>
    <property type="molecule type" value="Genomic_DNA"/>
</dbReference>
<dbReference type="GO" id="GO:0016779">
    <property type="term" value="F:nucleotidyltransferase activity"/>
    <property type="evidence" value="ECO:0007669"/>
    <property type="project" value="UniProtKB-ARBA"/>
</dbReference>